<evidence type="ECO:0000256" key="1">
    <source>
        <dbReference type="SAM" id="MobiDB-lite"/>
    </source>
</evidence>
<accession>D2VFP4</accession>
<reference evidence="3 4" key="1">
    <citation type="journal article" date="2010" name="Cell">
        <title>The genome of Naegleria gruberi illuminates early eukaryotic versatility.</title>
        <authorList>
            <person name="Fritz-Laylin L.K."/>
            <person name="Prochnik S.E."/>
            <person name="Ginger M.L."/>
            <person name="Dacks J.B."/>
            <person name="Carpenter M.L."/>
            <person name="Field M.C."/>
            <person name="Kuo A."/>
            <person name="Paredez A."/>
            <person name="Chapman J."/>
            <person name="Pham J."/>
            <person name="Shu S."/>
            <person name="Neupane R."/>
            <person name="Cipriano M."/>
            <person name="Mancuso J."/>
            <person name="Tu H."/>
            <person name="Salamov A."/>
            <person name="Lindquist E."/>
            <person name="Shapiro H."/>
            <person name="Lucas S."/>
            <person name="Grigoriev I.V."/>
            <person name="Cande W.Z."/>
            <person name="Fulton C."/>
            <person name="Rokhsar D.S."/>
            <person name="Dawson S.C."/>
        </authorList>
    </citation>
    <scope>NUCLEOTIDE SEQUENCE [LARGE SCALE GENOMIC DNA]</scope>
    <source>
        <strain evidence="3 4">NEG-M</strain>
    </source>
</reference>
<name>D2VFP4_NAEGR</name>
<evidence type="ECO:0000256" key="2">
    <source>
        <dbReference type="SAM" id="Phobius"/>
    </source>
</evidence>
<dbReference type="KEGG" id="ngr:NAEGRDRAFT_67696"/>
<proteinExistence type="predicted"/>
<feature type="compositionally biased region" description="Basic and acidic residues" evidence="1">
    <location>
        <begin position="98"/>
        <end position="111"/>
    </location>
</feature>
<organism evidence="4">
    <name type="scientific">Naegleria gruberi</name>
    <name type="common">Amoeba</name>
    <dbReference type="NCBI Taxonomy" id="5762"/>
    <lineage>
        <taxon>Eukaryota</taxon>
        <taxon>Discoba</taxon>
        <taxon>Heterolobosea</taxon>
        <taxon>Tetramitia</taxon>
        <taxon>Eutetramitia</taxon>
        <taxon>Vahlkampfiidae</taxon>
        <taxon>Naegleria</taxon>
    </lineage>
</organism>
<dbReference type="GeneID" id="8848448"/>
<feature type="region of interest" description="Disordered" evidence="1">
    <location>
        <begin position="98"/>
        <end position="117"/>
    </location>
</feature>
<dbReference type="VEuPathDB" id="AmoebaDB:NAEGRDRAFT_67696"/>
<evidence type="ECO:0000313" key="3">
    <source>
        <dbReference type="EMBL" id="EFC44393.1"/>
    </source>
</evidence>
<dbReference type="InParanoid" id="D2VFP4"/>
<keyword evidence="2" id="KW-0472">Membrane</keyword>
<keyword evidence="2" id="KW-0812">Transmembrane</keyword>
<gene>
    <name evidence="3" type="ORF">NAEGRDRAFT_67696</name>
</gene>
<dbReference type="EMBL" id="GG738868">
    <property type="protein sequence ID" value="EFC44393.1"/>
    <property type="molecule type" value="Genomic_DNA"/>
</dbReference>
<protein>
    <submittedName>
        <fullName evidence="3">Predicted protein</fullName>
    </submittedName>
</protein>
<dbReference type="RefSeq" id="XP_002677137.1">
    <property type="nucleotide sequence ID" value="XM_002677091.1"/>
</dbReference>
<sequence length="229" mass="25491">MLKFISGVVCGSGITTLAQFYVSSTKLESPPGSEISQVEPLHVVMNDSTPSPSHSLAIPSTDSSLNVIGLTLGGNFVLIWVVLWEVGKILFGKKNEKREMRKEEAQQDETTKLNNSEGKIETESSIIKNLYYLGYNCNHSKLDEKIQQILNTNQLEKKVKMRQIAFESTRSLKKPTSEHANGADILLIPSGDCLFMDIPYIAMKGFGEYEISNKAIELLKQSVQINSNY</sequence>
<keyword evidence="4" id="KW-1185">Reference proteome</keyword>
<evidence type="ECO:0000313" key="4">
    <source>
        <dbReference type="Proteomes" id="UP000006671"/>
    </source>
</evidence>
<dbReference type="AlphaFoldDB" id="D2VFP4"/>
<feature type="transmembrane region" description="Helical" evidence="2">
    <location>
        <begin position="67"/>
        <end position="91"/>
    </location>
</feature>
<keyword evidence="2" id="KW-1133">Transmembrane helix</keyword>
<dbReference type="Proteomes" id="UP000006671">
    <property type="component" value="Unassembled WGS sequence"/>
</dbReference>